<feature type="domain" description="4'-phosphopantetheinyl transferase" evidence="9">
    <location>
        <begin position="3"/>
        <end position="115"/>
    </location>
</feature>
<dbReference type="SUPFAM" id="SSF56214">
    <property type="entry name" value="4'-phosphopantetheinyl transferase"/>
    <property type="match status" value="1"/>
</dbReference>
<dbReference type="InterPro" id="IPR004568">
    <property type="entry name" value="Ppantetheine-prot_Trfase_dom"/>
</dbReference>
<evidence type="ECO:0000259" key="9">
    <source>
        <dbReference type="Pfam" id="PF01648"/>
    </source>
</evidence>
<keyword evidence="8" id="KW-0963">Cytoplasm</keyword>
<keyword evidence="5 8" id="KW-0460">Magnesium</keyword>
<evidence type="ECO:0000256" key="2">
    <source>
        <dbReference type="ARBA" id="ARBA00022679"/>
    </source>
</evidence>
<reference evidence="10 11" key="1">
    <citation type="submission" date="2018-05" db="EMBL/GenBank/DDBJ databases">
        <title>Complete genome sequence of Megasphaera sp. AJH120T, isolated from the ceca of a chicken.</title>
        <authorList>
            <person name="Maki J."/>
            <person name="Looft T."/>
        </authorList>
    </citation>
    <scope>NUCLEOTIDE SEQUENCE [LARGE SCALE GENOMIC DNA]</scope>
    <source>
        <strain evidence="10 11">AJH120</strain>
    </source>
</reference>
<evidence type="ECO:0000256" key="7">
    <source>
        <dbReference type="ARBA" id="ARBA00023160"/>
    </source>
</evidence>
<dbReference type="NCBIfam" id="TIGR00556">
    <property type="entry name" value="pantethn_trn"/>
    <property type="match status" value="1"/>
</dbReference>
<evidence type="ECO:0000256" key="8">
    <source>
        <dbReference type="HAMAP-Rule" id="MF_00101"/>
    </source>
</evidence>
<evidence type="ECO:0000256" key="4">
    <source>
        <dbReference type="ARBA" id="ARBA00022832"/>
    </source>
</evidence>
<evidence type="ECO:0000256" key="5">
    <source>
        <dbReference type="ARBA" id="ARBA00022842"/>
    </source>
</evidence>
<keyword evidence="4 8" id="KW-0276">Fatty acid metabolism</keyword>
<protein>
    <recommendedName>
        <fullName evidence="8">Holo-[acyl-carrier-protein] synthase</fullName>
        <shortName evidence="8">Holo-ACP synthase</shortName>
        <ecNumber evidence="8">2.7.8.7</ecNumber>
    </recommendedName>
    <alternativeName>
        <fullName evidence="8">4'-phosphopantetheinyl transferase AcpS</fullName>
    </alternativeName>
</protein>
<comment type="catalytic activity">
    <reaction evidence="8">
        <text>apo-[ACP] + CoA = holo-[ACP] + adenosine 3',5'-bisphosphate + H(+)</text>
        <dbReference type="Rhea" id="RHEA:12068"/>
        <dbReference type="Rhea" id="RHEA-COMP:9685"/>
        <dbReference type="Rhea" id="RHEA-COMP:9690"/>
        <dbReference type="ChEBI" id="CHEBI:15378"/>
        <dbReference type="ChEBI" id="CHEBI:29999"/>
        <dbReference type="ChEBI" id="CHEBI:57287"/>
        <dbReference type="ChEBI" id="CHEBI:58343"/>
        <dbReference type="ChEBI" id="CHEBI:64479"/>
        <dbReference type="EC" id="2.7.8.7"/>
    </reaction>
</comment>
<evidence type="ECO:0000313" key="11">
    <source>
        <dbReference type="Proteomes" id="UP000254337"/>
    </source>
</evidence>
<dbReference type="InterPro" id="IPR037143">
    <property type="entry name" value="4-PPantetheinyl_Trfase_dom_sf"/>
</dbReference>
<accession>A0A346B2B9</accession>
<evidence type="ECO:0000256" key="3">
    <source>
        <dbReference type="ARBA" id="ARBA00022723"/>
    </source>
</evidence>
<dbReference type="GO" id="GO:0006633">
    <property type="term" value="P:fatty acid biosynthetic process"/>
    <property type="evidence" value="ECO:0007669"/>
    <property type="project" value="UniProtKB-UniRule"/>
</dbReference>
<dbReference type="EC" id="2.7.8.7" evidence="8"/>
<dbReference type="InterPro" id="IPR002582">
    <property type="entry name" value="ACPS"/>
</dbReference>
<dbReference type="Gene3D" id="3.90.470.20">
    <property type="entry name" value="4'-phosphopantetheinyl transferase domain"/>
    <property type="match status" value="1"/>
</dbReference>
<feature type="binding site" evidence="8">
    <location>
        <position position="6"/>
    </location>
    <ligand>
        <name>Mg(2+)</name>
        <dbReference type="ChEBI" id="CHEBI:18420"/>
    </ligand>
</feature>
<dbReference type="Pfam" id="PF01648">
    <property type="entry name" value="ACPS"/>
    <property type="match status" value="1"/>
</dbReference>
<comment type="subcellular location">
    <subcellularLocation>
        <location evidence="8">Cytoplasm</location>
    </subcellularLocation>
</comment>
<keyword evidence="2 8" id="KW-0808">Transferase</keyword>
<name>A0A346B2B9_9FIRM</name>
<dbReference type="GO" id="GO:0008897">
    <property type="term" value="F:holo-[acyl-carrier-protein] synthase activity"/>
    <property type="evidence" value="ECO:0007669"/>
    <property type="project" value="UniProtKB-UniRule"/>
</dbReference>
<dbReference type="EMBL" id="CP029462">
    <property type="protein sequence ID" value="AXL22262.1"/>
    <property type="molecule type" value="Genomic_DNA"/>
</dbReference>
<dbReference type="GO" id="GO:0005737">
    <property type="term" value="C:cytoplasm"/>
    <property type="evidence" value="ECO:0007669"/>
    <property type="project" value="UniProtKB-SubCell"/>
</dbReference>
<sequence length="129" mass="14371">MRCGIDIVQISRIEDMACRHERSLGKFFTEAELAYCRRRQQQQYASLAGIFAAKEALFKALGTGFRQGKWTDVEVSHTELGAPVFILHGYYKEAAAAICPTAPALSVSHDGDYAVAQVVMEGYIHKEEE</sequence>
<dbReference type="NCBIfam" id="TIGR00516">
    <property type="entry name" value="acpS"/>
    <property type="match status" value="1"/>
</dbReference>
<dbReference type="AlphaFoldDB" id="A0A346B2B9"/>
<dbReference type="OrthoDB" id="517356at2"/>
<gene>
    <name evidence="8 10" type="primary">acpS</name>
    <name evidence="10" type="ORF">DKB62_12210</name>
</gene>
<feature type="binding site" evidence="8">
    <location>
        <position position="55"/>
    </location>
    <ligand>
        <name>Mg(2+)</name>
        <dbReference type="ChEBI" id="CHEBI:18420"/>
    </ligand>
</feature>
<evidence type="ECO:0000256" key="6">
    <source>
        <dbReference type="ARBA" id="ARBA00023098"/>
    </source>
</evidence>
<keyword evidence="6 8" id="KW-0443">Lipid metabolism</keyword>
<dbReference type="HAMAP" id="MF_00101">
    <property type="entry name" value="AcpS"/>
    <property type="match status" value="1"/>
</dbReference>
<dbReference type="InterPro" id="IPR008278">
    <property type="entry name" value="4-PPantetheinyl_Trfase_dom"/>
</dbReference>
<dbReference type="KEGG" id="meg:DKB62_12210"/>
<dbReference type="GO" id="GO:0000287">
    <property type="term" value="F:magnesium ion binding"/>
    <property type="evidence" value="ECO:0007669"/>
    <property type="project" value="UniProtKB-UniRule"/>
</dbReference>
<dbReference type="Proteomes" id="UP000254337">
    <property type="component" value="Chromosome"/>
</dbReference>
<comment type="similarity">
    <text evidence="8">Belongs to the P-Pant transferase superfamily. AcpS family.</text>
</comment>
<evidence type="ECO:0000313" key="10">
    <source>
        <dbReference type="EMBL" id="AXL22262.1"/>
    </source>
</evidence>
<comment type="cofactor">
    <cofactor evidence="8">
        <name>Mg(2+)</name>
        <dbReference type="ChEBI" id="CHEBI:18420"/>
    </cofactor>
</comment>
<keyword evidence="3 8" id="KW-0479">Metal-binding</keyword>
<comment type="function">
    <text evidence="8">Transfers the 4'-phosphopantetheine moiety from coenzyme A to a Ser of acyl-carrier-protein.</text>
</comment>
<evidence type="ECO:0000256" key="1">
    <source>
        <dbReference type="ARBA" id="ARBA00022516"/>
    </source>
</evidence>
<keyword evidence="7 8" id="KW-0275">Fatty acid biosynthesis</keyword>
<proteinExistence type="inferred from homology"/>
<organism evidence="10 11">
    <name type="scientific">Megasphaera stantonii</name>
    <dbReference type="NCBI Taxonomy" id="2144175"/>
    <lineage>
        <taxon>Bacteria</taxon>
        <taxon>Bacillati</taxon>
        <taxon>Bacillota</taxon>
        <taxon>Negativicutes</taxon>
        <taxon>Veillonellales</taxon>
        <taxon>Veillonellaceae</taxon>
        <taxon>Megasphaera</taxon>
    </lineage>
</organism>
<keyword evidence="1 8" id="KW-0444">Lipid biosynthesis</keyword>
<keyword evidence="11" id="KW-1185">Reference proteome</keyword>